<gene>
    <name evidence="2" type="ORF">CQ12_19545</name>
</gene>
<sequence>MSTIHGLTELGPATAKRQVYSPLEAYWNAFQAWRKREKLRAELCRLTDSELADIGITRGEIDYVASNRSISLDPLRWMSDIGTRM</sequence>
<dbReference type="InterPro" id="IPR009506">
    <property type="entry name" value="YjiS-like"/>
</dbReference>
<evidence type="ECO:0000313" key="3">
    <source>
        <dbReference type="Proteomes" id="UP000050863"/>
    </source>
</evidence>
<dbReference type="OrthoDB" id="8116725at2"/>
<feature type="domain" description="YjiS-like" evidence="1">
    <location>
        <begin position="27"/>
        <end position="62"/>
    </location>
</feature>
<accession>A0A0R3LRP7</accession>
<dbReference type="AlphaFoldDB" id="A0A0R3LRP7"/>
<reference evidence="2 3" key="1">
    <citation type="submission" date="2014-03" db="EMBL/GenBank/DDBJ databases">
        <title>Bradyrhizobium valentinum sp. nov., isolated from effective nodules of Lupinus mariae-josephae, a lupine endemic of basic-lime soils in Eastern Spain.</title>
        <authorList>
            <person name="Duran D."/>
            <person name="Rey L."/>
            <person name="Navarro A."/>
            <person name="Busquets A."/>
            <person name="Imperial J."/>
            <person name="Ruiz-Argueso T."/>
        </authorList>
    </citation>
    <scope>NUCLEOTIDE SEQUENCE [LARGE SCALE GENOMIC DNA]</scope>
    <source>
        <strain evidence="2 3">PAC68</strain>
    </source>
</reference>
<name>A0A0R3LRP7_9BRAD</name>
<protein>
    <recommendedName>
        <fullName evidence="1">YjiS-like domain-containing protein</fullName>
    </recommendedName>
</protein>
<keyword evidence="3" id="KW-1185">Reference proteome</keyword>
<proteinExistence type="predicted"/>
<evidence type="ECO:0000313" key="2">
    <source>
        <dbReference type="EMBL" id="KRR10663.1"/>
    </source>
</evidence>
<evidence type="ECO:0000259" key="1">
    <source>
        <dbReference type="Pfam" id="PF06568"/>
    </source>
</evidence>
<organism evidence="2 3">
    <name type="scientific">Bradyrhizobium jicamae</name>
    <dbReference type="NCBI Taxonomy" id="280332"/>
    <lineage>
        <taxon>Bacteria</taxon>
        <taxon>Pseudomonadati</taxon>
        <taxon>Pseudomonadota</taxon>
        <taxon>Alphaproteobacteria</taxon>
        <taxon>Hyphomicrobiales</taxon>
        <taxon>Nitrobacteraceae</taxon>
        <taxon>Bradyrhizobium</taxon>
    </lineage>
</organism>
<dbReference type="EMBL" id="LLXZ01000057">
    <property type="protein sequence ID" value="KRR10663.1"/>
    <property type="molecule type" value="Genomic_DNA"/>
</dbReference>
<dbReference type="Pfam" id="PF06568">
    <property type="entry name" value="YjiS-like"/>
    <property type="match status" value="1"/>
</dbReference>
<comment type="caution">
    <text evidence="2">The sequence shown here is derived from an EMBL/GenBank/DDBJ whole genome shotgun (WGS) entry which is preliminary data.</text>
</comment>
<dbReference type="RefSeq" id="WP_057834958.1">
    <property type="nucleotide sequence ID" value="NZ_LLXZ01000057.1"/>
</dbReference>
<dbReference type="Proteomes" id="UP000050863">
    <property type="component" value="Unassembled WGS sequence"/>
</dbReference>